<dbReference type="PROSITE" id="PS51421">
    <property type="entry name" value="RAS"/>
    <property type="match status" value="1"/>
</dbReference>
<evidence type="ECO:0000256" key="1">
    <source>
        <dbReference type="ARBA" id="ARBA00006270"/>
    </source>
</evidence>
<dbReference type="SMART" id="SM00175">
    <property type="entry name" value="RAB"/>
    <property type="match status" value="1"/>
</dbReference>
<sequence>MSTKQKADLKVIIMGDFNVGKTSLICRYIEGKFKQQEPTIGAAFFLKQWGPYNVAVWDTAGDEKYAGLSQFYCRSAGAAILAFDMNDPKTFESLWARFTPMLGAANENCLRVVVGTKMDTVTPETREITVEDGKRLAREFNEHIDISKTPFEPYFETSSKDGRGVQDVFDYIFQYCLPLSDDQRKSQSKVSRSTIDLMDDSCVHKNQKGKCGC</sequence>
<accession>A0AAN9G0R2</accession>
<dbReference type="Proteomes" id="UP001374579">
    <property type="component" value="Unassembled WGS sequence"/>
</dbReference>
<dbReference type="SUPFAM" id="SSF52540">
    <property type="entry name" value="P-loop containing nucleoside triphosphate hydrolases"/>
    <property type="match status" value="1"/>
</dbReference>
<gene>
    <name evidence="3" type="ORF">V1264_008854</name>
</gene>
<name>A0AAN9G0R2_9CAEN</name>
<organism evidence="3 4">
    <name type="scientific">Littorina saxatilis</name>
    <dbReference type="NCBI Taxonomy" id="31220"/>
    <lineage>
        <taxon>Eukaryota</taxon>
        <taxon>Metazoa</taxon>
        <taxon>Spiralia</taxon>
        <taxon>Lophotrochozoa</taxon>
        <taxon>Mollusca</taxon>
        <taxon>Gastropoda</taxon>
        <taxon>Caenogastropoda</taxon>
        <taxon>Littorinimorpha</taxon>
        <taxon>Littorinoidea</taxon>
        <taxon>Littorinidae</taxon>
        <taxon>Littorina</taxon>
    </lineage>
</organism>
<dbReference type="PROSITE" id="PS51419">
    <property type="entry name" value="RAB"/>
    <property type="match status" value="1"/>
</dbReference>
<comment type="similarity">
    <text evidence="1">Belongs to the small GTPase superfamily. Rab family.</text>
</comment>
<keyword evidence="4" id="KW-1185">Reference proteome</keyword>
<evidence type="ECO:0000313" key="4">
    <source>
        <dbReference type="Proteomes" id="UP001374579"/>
    </source>
</evidence>
<dbReference type="EMBL" id="JBAMIC010000022">
    <property type="protein sequence ID" value="KAK7091128.1"/>
    <property type="molecule type" value="Genomic_DNA"/>
</dbReference>
<dbReference type="InterPro" id="IPR001806">
    <property type="entry name" value="Small_GTPase"/>
</dbReference>
<keyword evidence="2" id="KW-0547">Nucleotide-binding</keyword>
<reference evidence="3 4" key="1">
    <citation type="submission" date="2024-02" db="EMBL/GenBank/DDBJ databases">
        <title>Chromosome-scale genome assembly of the rough periwinkle Littorina saxatilis.</title>
        <authorList>
            <person name="De Jode A."/>
            <person name="Faria R."/>
            <person name="Formenti G."/>
            <person name="Sims Y."/>
            <person name="Smith T.P."/>
            <person name="Tracey A."/>
            <person name="Wood J.M.D."/>
            <person name="Zagrodzka Z.B."/>
            <person name="Johannesson K."/>
            <person name="Butlin R.K."/>
            <person name="Leder E.H."/>
        </authorList>
    </citation>
    <scope>NUCLEOTIDE SEQUENCE [LARGE SCALE GENOMIC DNA]</scope>
    <source>
        <strain evidence="3">Snail1</strain>
        <tissue evidence="3">Muscle</tissue>
    </source>
</reference>
<dbReference type="GO" id="GO:0005525">
    <property type="term" value="F:GTP binding"/>
    <property type="evidence" value="ECO:0007669"/>
    <property type="project" value="InterPro"/>
</dbReference>
<dbReference type="AlphaFoldDB" id="A0AAN9G0R2"/>
<protein>
    <recommendedName>
        <fullName evidence="5">Ras-related protein Rab-20</fullName>
    </recommendedName>
</protein>
<dbReference type="PANTHER" id="PTHR47978">
    <property type="match status" value="1"/>
</dbReference>
<dbReference type="InterPro" id="IPR027417">
    <property type="entry name" value="P-loop_NTPase"/>
</dbReference>
<dbReference type="Pfam" id="PF00071">
    <property type="entry name" value="Ras"/>
    <property type="match status" value="1"/>
</dbReference>
<dbReference type="SMART" id="SM00173">
    <property type="entry name" value="RAS"/>
    <property type="match status" value="1"/>
</dbReference>
<dbReference type="PRINTS" id="PR00449">
    <property type="entry name" value="RASTRNSFRMNG"/>
</dbReference>
<dbReference type="Gene3D" id="3.40.50.300">
    <property type="entry name" value="P-loop containing nucleotide triphosphate hydrolases"/>
    <property type="match status" value="1"/>
</dbReference>
<dbReference type="GO" id="GO:0003924">
    <property type="term" value="F:GTPase activity"/>
    <property type="evidence" value="ECO:0007669"/>
    <property type="project" value="InterPro"/>
</dbReference>
<evidence type="ECO:0000313" key="3">
    <source>
        <dbReference type="EMBL" id="KAK7091128.1"/>
    </source>
</evidence>
<dbReference type="InterPro" id="IPR005225">
    <property type="entry name" value="Small_GTP-bd"/>
</dbReference>
<evidence type="ECO:0008006" key="5">
    <source>
        <dbReference type="Google" id="ProtNLM"/>
    </source>
</evidence>
<proteinExistence type="inferred from homology"/>
<comment type="caution">
    <text evidence="3">The sequence shown here is derived from an EMBL/GenBank/DDBJ whole genome shotgun (WGS) entry which is preliminary data.</text>
</comment>
<dbReference type="SMART" id="SM00174">
    <property type="entry name" value="RHO"/>
    <property type="match status" value="1"/>
</dbReference>
<evidence type="ECO:0000256" key="2">
    <source>
        <dbReference type="ARBA" id="ARBA00022741"/>
    </source>
</evidence>
<dbReference type="NCBIfam" id="TIGR00231">
    <property type="entry name" value="small_GTP"/>
    <property type="match status" value="1"/>
</dbReference>